<name>A0A0D7B113_9AGAR</name>
<dbReference type="STRING" id="1314674.A0A0D7B113"/>
<sequence>MITLLHLCYPAYLSKNKIVHEHIDGALMKALDKYLMEGVFEYMKEIIEDDNMVKKNPLKIYAIARNLGWDDLTRRAAREALKFGILTAEPIPELKLISGHEYQLLIRYFSACSTAVTRFLRPAVLNNTQRILARNRIPEHIAQSVFACSPSSQPSYSKNQTCSHTGCYIIVGTDINHRTSHMMHAWFVDYIREIFEDVSLRPGHGVIISPTKIEEILIKAETQCATQKPTAVRALLEWLNTEIDYIINQVTLEL</sequence>
<dbReference type="OrthoDB" id="3357985at2759"/>
<proteinExistence type="predicted"/>
<organism evidence="1 2">
    <name type="scientific">Cylindrobasidium torrendii FP15055 ss-10</name>
    <dbReference type="NCBI Taxonomy" id="1314674"/>
    <lineage>
        <taxon>Eukaryota</taxon>
        <taxon>Fungi</taxon>
        <taxon>Dikarya</taxon>
        <taxon>Basidiomycota</taxon>
        <taxon>Agaricomycotina</taxon>
        <taxon>Agaricomycetes</taxon>
        <taxon>Agaricomycetidae</taxon>
        <taxon>Agaricales</taxon>
        <taxon>Marasmiineae</taxon>
        <taxon>Physalacriaceae</taxon>
        <taxon>Cylindrobasidium</taxon>
    </lineage>
</organism>
<evidence type="ECO:0000313" key="1">
    <source>
        <dbReference type="EMBL" id="KIY63844.1"/>
    </source>
</evidence>
<dbReference type="AlphaFoldDB" id="A0A0D7B113"/>
<keyword evidence="2" id="KW-1185">Reference proteome</keyword>
<dbReference type="EMBL" id="KN880669">
    <property type="protein sequence ID" value="KIY63844.1"/>
    <property type="molecule type" value="Genomic_DNA"/>
</dbReference>
<gene>
    <name evidence="1" type="ORF">CYLTODRAFT_457748</name>
</gene>
<reference evidence="1 2" key="1">
    <citation type="journal article" date="2015" name="Fungal Genet. Biol.">
        <title>Evolution of novel wood decay mechanisms in Agaricales revealed by the genome sequences of Fistulina hepatica and Cylindrobasidium torrendii.</title>
        <authorList>
            <person name="Floudas D."/>
            <person name="Held B.W."/>
            <person name="Riley R."/>
            <person name="Nagy L.G."/>
            <person name="Koehler G."/>
            <person name="Ransdell A.S."/>
            <person name="Younus H."/>
            <person name="Chow J."/>
            <person name="Chiniquy J."/>
            <person name="Lipzen A."/>
            <person name="Tritt A."/>
            <person name="Sun H."/>
            <person name="Haridas S."/>
            <person name="LaButti K."/>
            <person name="Ohm R.A."/>
            <person name="Kues U."/>
            <person name="Blanchette R.A."/>
            <person name="Grigoriev I.V."/>
            <person name="Minto R.E."/>
            <person name="Hibbett D.S."/>
        </authorList>
    </citation>
    <scope>NUCLEOTIDE SEQUENCE [LARGE SCALE GENOMIC DNA]</scope>
    <source>
        <strain evidence="1 2">FP15055 ss-10</strain>
    </source>
</reference>
<protein>
    <submittedName>
        <fullName evidence="1">Uncharacterized protein</fullName>
    </submittedName>
</protein>
<evidence type="ECO:0000313" key="2">
    <source>
        <dbReference type="Proteomes" id="UP000054007"/>
    </source>
</evidence>
<dbReference type="Proteomes" id="UP000054007">
    <property type="component" value="Unassembled WGS sequence"/>
</dbReference>
<accession>A0A0D7B113</accession>